<dbReference type="PROSITE" id="PS00028">
    <property type="entry name" value="ZINC_FINGER_C2H2_1"/>
    <property type="match status" value="2"/>
</dbReference>
<evidence type="ECO:0000313" key="5">
    <source>
        <dbReference type="Proteomes" id="UP001470230"/>
    </source>
</evidence>
<accession>A0ABR2GKW3</accession>
<evidence type="ECO:0000256" key="1">
    <source>
        <dbReference type="PROSITE-ProRule" id="PRU00042"/>
    </source>
</evidence>
<dbReference type="Proteomes" id="UP001470230">
    <property type="component" value="Unassembled WGS sequence"/>
</dbReference>
<protein>
    <recommendedName>
        <fullName evidence="3">C2H2-type domain-containing protein</fullName>
    </recommendedName>
</protein>
<sequence length="331" mass="38692">MYETHRWLGVGQFYCPYCEDTFNSCATLHAHWKLNHGKRFMPNEQAALEYVYNRKLRWKIIDEDLPDDIPKYRIIYKCPDANCNYVVNNPNSLAYHIKLKHRDIDDLRRELGLLWASIISYAKTDHKLLSGKDLYNTNDACLCLRCNHFIGQDKCKVQQHSMSSHPASNVEGSRRYDKNIVLVAKWFVPDYDDETIKEADDDIEKVINAGHLLKQSTENERREPSHPDDSDNPDHLAATIRRRAQEDRIRQRRRRGDLIVNESMPEDRLHRNPIDPVNSDDSPSIKNYLIDSHSISNNDPPDDLHSFFDKASSWIDKCADQEKNIIHLPKI</sequence>
<dbReference type="PROSITE" id="PS50157">
    <property type="entry name" value="ZINC_FINGER_C2H2_2"/>
    <property type="match status" value="1"/>
</dbReference>
<comment type="caution">
    <text evidence="4">The sequence shown here is derived from an EMBL/GenBank/DDBJ whole genome shotgun (WGS) entry which is preliminary data.</text>
</comment>
<feature type="region of interest" description="Disordered" evidence="2">
    <location>
        <begin position="211"/>
        <end position="284"/>
    </location>
</feature>
<keyword evidence="1" id="KW-0862">Zinc</keyword>
<evidence type="ECO:0000313" key="4">
    <source>
        <dbReference type="EMBL" id="KAK8834476.1"/>
    </source>
</evidence>
<keyword evidence="1" id="KW-0863">Zinc-finger</keyword>
<dbReference type="Gene3D" id="3.30.160.60">
    <property type="entry name" value="Classic Zinc Finger"/>
    <property type="match status" value="1"/>
</dbReference>
<dbReference type="EMBL" id="JAPFFF010000393">
    <property type="protein sequence ID" value="KAK8834476.1"/>
    <property type="molecule type" value="Genomic_DNA"/>
</dbReference>
<feature type="compositionally biased region" description="Basic and acidic residues" evidence="2">
    <location>
        <begin position="217"/>
        <end position="234"/>
    </location>
</feature>
<gene>
    <name evidence="4" type="ORF">M9Y10_030554</name>
</gene>
<evidence type="ECO:0000256" key="2">
    <source>
        <dbReference type="SAM" id="MobiDB-lite"/>
    </source>
</evidence>
<organism evidence="4 5">
    <name type="scientific">Tritrichomonas musculus</name>
    <dbReference type="NCBI Taxonomy" id="1915356"/>
    <lineage>
        <taxon>Eukaryota</taxon>
        <taxon>Metamonada</taxon>
        <taxon>Parabasalia</taxon>
        <taxon>Tritrichomonadida</taxon>
        <taxon>Tritrichomonadidae</taxon>
        <taxon>Tritrichomonas</taxon>
    </lineage>
</organism>
<keyword evidence="1" id="KW-0479">Metal-binding</keyword>
<feature type="domain" description="C2H2-type" evidence="3">
    <location>
        <begin position="13"/>
        <end position="40"/>
    </location>
</feature>
<proteinExistence type="predicted"/>
<dbReference type="SMART" id="SM00355">
    <property type="entry name" value="ZnF_C2H2"/>
    <property type="match status" value="2"/>
</dbReference>
<name>A0ABR2GKW3_9EUKA</name>
<evidence type="ECO:0000259" key="3">
    <source>
        <dbReference type="PROSITE" id="PS50157"/>
    </source>
</evidence>
<reference evidence="4 5" key="1">
    <citation type="submission" date="2024-04" db="EMBL/GenBank/DDBJ databases">
        <title>Tritrichomonas musculus Genome.</title>
        <authorList>
            <person name="Alves-Ferreira E."/>
            <person name="Grigg M."/>
            <person name="Lorenzi H."/>
            <person name="Galac M."/>
        </authorList>
    </citation>
    <scope>NUCLEOTIDE SEQUENCE [LARGE SCALE GENOMIC DNA]</scope>
    <source>
        <strain evidence="4 5">EAF2021</strain>
    </source>
</reference>
<dbReference type="InterPro" id="IPR013087">
    <property type="entry name" value="Znf_C2H2_type"/>
</dbReference>
<keyword evidence="5" id="KW-1185">Reference proteome</keyword>